<proteinExistence type="predicted"/>
<dbReference type="AlphaFoldDB" id="A0A5J6WF85"/>
<dbReference type="PANTHER" id="PTHR34385">
    <property type="entry name" value="D-ALANYL-D-ALANINE CARBOXYPEPTIDASE"/>
    <property type="match status" value="1"/>
</dbReference>
<gene>
    <name evidence="2" type="ORF">FR932_00925</name>
</gene>
<protein>
    <submittedName>
        <fullName evidence="2">M15 family metallopeptidase</fullName>
    </submittedName>
</protein>
<evidence type="ECO:0000259" key="1">
    <source>
        <dbReference type="Pfam" id="PF02557"/>
    </source>
</evidence>
<reference evidence="2 3" key="1">
    <citation type="submission" date="2019-09" db="EMBL/GenBank/DDBJ databases">
        <title>Hybrid Assembly of the complete Genome of the Deep-Sea Bacterium Moritella marina from long Nanopore and Illumina reads.</title>
        <authorList>
            <person name="Magin S."/>
            <person name="Georgoulis A."/>
            <person name="Papadimitriou K."/>
            <person name="Iliakis G."/>
            <person name="Vorgias C.E."/>
        </authorList>
    </citation>
    <scope>NUCLEOTIDE SEQUENCE [LARGE SCALE GENOMIC DNA]</scope>
    <source>
        <strain evidence="2 3">MP-1</strain>
    </source>
</reference>
<dbReference type="InterPro" id="IPR052179">
    <property type="entry name" value="DD-CPase-like"/>
</dbReference>
<organism evidence="2 3">
    <name type="scientific">Moritella marina ATCC 15381</name>
    <dbReference type="NCBI Taxonomy" id="1202962"/>
    <lineage>
        <taxon>Bacteria</taxon>
        <taxon>Pseudomonadati</taxon>
        <taxon>Pseudomonadota</taxon>
        <taxon>Gammaproteobacteria</taxon>
        <taxon>Alteromonadales</taxon>
        <taxon>Moritellaceae</taxon>
        <taxon>Moritella</taxon>
    </lineage>
</organism>
<dbReference type="SUPFAM" id="SSF55166">
    <property type="entry name" value="Hedgehog/DD-peptidase"/>
    <property type="match status" value="1"/>
</dbReference>
<dbReference type="GO" id="GO:0006508">
    <property type="term" value="P:proteolysis"/>
    <property type="evidence" value="ECO:0007669"/>
    <property type="project" value="InterPro"/>
</dbReference>
<dbReference type="KEGG" id="mmaa:FR932_00925"/>
<dbReference type="RefSeq" id="WP_019440789.1">
    <property type="nucleotide sequence ID" value="NZ_ALOE01000011.1"/>
</dbReference>
<dbReference type="OrthoDB" id="9792074at2"/>
<dbReference type="EMBL" id="CP044399">
    <property type="protein sequence ID" value="QFI36486.1"/>
    <property type="molecule type" value="Genomic_DNA"/>
</dbReference>
<accession>A0A5J6WF85</accession>
<dbReference type="InterPro" id="IPR009045">
    <property type="entry name" value="Zn_M74/Hedgehog-like"/>
</dbReference>
<evidence type="ECO:0000313" key="2">
    <source>
        <dbReference type="EMBL" id="QFI36486.1"/>
    </source>
</evidence>
<dbReference type="Proteomes" id="UP000327424">
    <property type="component" value="Chromosome"/>
</dbReference>
<keyword evidence="3" id="KW-1185">Reference proteome</keyword>
<dbReference type="Pfam" id="PF02557">
    <property type="entry name" value="VanY"/>
    <property type="match status" value="1"/>
</dbReference>
<dbReference type="Gene3D" id="3.30.1380.10">
    <property type="match status" value="1"/>
</dbReference>
<name>A0A5J6WF85_MORMI</name>
<dbReference type="CDD" id="cd14847">
    <property type="entry name" value="DD-carboxypeptidase_like"/>
    <property type="match status" value="1"/>
</dbReference>
<dbReference type="GO" id="GO:0008233">
    <property type="term" value="F:peptidase activity"/>
    <property type="evidence" value="ECO:0007669"/>
    <property type="project" value="InterPro"/>
</dbReference>
<sequence length="246" mass="27489">MLANTLLTTAALTGQTQSHLTALVMPCAMSSAMTSPADKPQHLIHQQTLPAFQQLQARAKQAGFNLDVVSCFRSFEQQLRIWNNKFNGLRPILDHDSQPLDTAILSEEQKIFAILRWSMLPGASRHHWGTEIDVCDYSALPAGYQLQLIPQEYDEGGYLAALSTWLDNNIADCGFYRPYRRDLGGVSREPWHLSYRPMATQAQQVHTLAVITDTIRNADIQGKAAILANIEQIYSQYICNVAAADE</sequence>
<feature type="domain" description="D-alanyl-D-alanine carboxypeptidase-like core" evidence="1">
    <location>
        <begin position="42"/>
        <end position="197"/>
    </location>
</feature>
<dbReference type="PANTHER" id="PTHR34385:SF1">
    <property type="entry name" value="PEPTIDOGLYCAN L-ALANYL-D-GLUTAMATE ENDOPEPTIDASE CWLK"/>
    <property type="match status" value="1"/>
</dbReference>
<dbReference type="InterPro" id="IPR003709">
    <property type="entry name" value="VanY-like_core_dom"/>
</dbReference>
<evidence type="ECO:0000313" key="3">
    <source>
        <dbReference type="Proteomes" id="UP000327424"/>
    </source>
</evidence>